<name>A0A060T249_BLAAD</name>
<accession>A0A060T249</accession>
<dbReference type="Gene3D" id="1.10.390.10">
    <property type="entry name" value="Neutral Protease Domain 2"/>
    <property type="match status" value="1"/>
</dbReference>
<evidence type="ECO:0000256" key="10">
    <source>
        <dbReference type="PIRSR" id="PIRSR634016-4"/>
    </source>
</evidence>
<feature type="binding site" evidence="9">
    <location>
        <position position="353"/>
    </location>
    <ligand>
        <name>Zn(2+)</name>
        <dbReference type="ChEBI" id="CHEBI:29105"/>
        <note>catalytic</note>
    </ligand>
</feature>
<dbReference type="PANTHER" id="PTHR11533:SF174">
    <property type="entry name" value="PUROMYCIN-SENSITIVE AMINOPEPTIDASE-RELATED"/>
    <property type="match status" value="1"/>
</dbReference>
<reference evidence="15" key="1">
    <citation type="submission" date="2014-02" db="EMBL/GenBank/DDBJ databases">
        <authorList>
            <person name="Genoscope - CEA"/>
        </authorList>
    </citation>
    <scope>NUCLEOTIDE SEQUENCE</scope>
    <source>
        <strain evidence="15">LS3</strain>
    </source>
</reference>
<dbReference type="GO" id="GO:0042277">
    <property type="term" value="F:peptide binding"/>
    <property type="evidence" value="ECO:0007669"/>
    <property type="project" value="TreeGrafter"/>
</dbReference>
<dbReference type="Gene3D" id="1.25.50.20">
    <property type="match status" value="1"/>
</dbReference>
<dbReference type="InterPro" id="IPR001930">
    <property type="entry name" value="Peptidase_M1"/>
</dbReference>
<keyword evidence="3 11" id="KW-0645">Protease</keyword>
<dbReference type="PRINTS" id="PR00756">
    <property type="entry name" value="ALADIPTASE"/>
</dbReference>
<evidence type="ECO:0000256" key="11">
    <source>
        <dbReference type="RuleBase" id="RU364040"/>
    </source>
</evidence>
<dbReference type="SUPFAM" id="SSF63737">
    <property type="entry name" value="Leukotriene A4 hydrolase N-terminal domain"/>
    <property type="match status" value="1"/>
</dbReference>
<dbReference type="Gene3D" id="2.60.40.1910">
    <property type="match status" value="1"/>
</dbReference>
<evidence type="ECO:0000256" key="6">
    <source>
        <dbReference type="ARBA" id="ARBA00022833"/>
    </source>
</evidence>
<gene>
    <name evidence="15" type="ORF">GNLVRS02_ARAD1A05016g</name>
</gene>
<evidence type="ECO:0000256" key="7">
    <source>
        <dbReference type="ARBA" id="ARBA00023049"/>
    </source>
</evidence>
<dbReference type="InterPro" id="IPR045357">
    <property type="entry name" value="Aminopeptidase_N-like_N"/>
</dbReference>
<evidence type="ECO:0000256" key="2">
    <source>
        <dbReference type="ARBA" id="ARBA00022438"/>
    </source>
</evidence>
<evidence type="ECO:0000256" key="1">
    <source>
        <dbReference type="ARBA" id="ARBA00010136"/>
    </source>
</evidence>
<dbReference type="EC" id="3.4.11.-" evidence="11"/>
<evidence type="ECO:0000259" key="12">
    <source>
        <dbReference type="Pfam" id="PF01433"/>
    </source>
</evidence>
<dbReference type="FunFam" id="2.60.40.1910:FF:000004">
    <property type="entry name" value="Aminopeptidase"/>
    <property type="match status" value="1"/>
</dbReference>
<dbReference type="AlphaFoldDB" id="A0A060T249"/>
<evidence type="ECO:0000256" key="5">
    <source>
        <dbReference type="ARBA" id="ARBA00022801"/>
    </source>
</evidence>
<dbReference type="GO" id="GO:0043171">
    <property type="term" value="P:peptide catabolic process"/>
    <property type="evidence" value="ECO:0007669"/>
    <property type="project" value="TreeGrafter"/>
</dbReference>
<keyword evidence="7 11" id="KW-0482">Metalloprotease</keyword>
<keyword evidence="5 11" id="KW-0378">Hydrolase</keyword>
<dbReference type="InterPro" id="IPR027268">
    <property type="entry name" value="Peptidase_M4/M1_CTD_sf"/>
</dbReference>
<feature type="site" description="Transition state stabilizer" evidence="10">
    <location>
        <position position="435"/>
    </location>
</feature>
<dbReference type="GO" id="GO:0006508">
    <property type="term" value="P:proteolysis"/>
    <property type="evidence" value="ECO:0007669"/>
    <property type="project" value="UniProtKB-KW"/>
</dbReference>
<feature type="domain" description="Aminopeptidase N-like N-terminal" evidence="14">
    <location>
        <begin position="58"/>
        <end position="243"/>
    </location>
</feature>
<protein>
    <recommendedName>
        <fullName evidence="11">Aminopeptidase</fullName>
        <ecNumber evidence="11">3.4.11.-</ecNumber>
    </recommendedName>
</protein>
<dbReference type="Pfam" id="PF17900">
    <property type="entry name" value="Peptidase_M1_N"/>
    <property type="match status" value="1"/>
</dbReference>
<evidence type="ECO:0000259" key="13">
    <source>
        <dbReference type="Pfam" id="PF11838"/>
    </source>
</evidence>
<dbReference type="EMBL" id="HG937691">
    <property type="protein sequence ID" value="CDP33241.1"/>
    <property type="molecule type" value="Genomic_DNA"/>
</dbReference>
<feature type="binding site" evidence="9">
    <location>
        <position position="372"/>
    </location>
    <ligand>
        <name>Zn(2+)</name>
        <dbReference type="ChEBI" id="CHEBI:29105"/>
        <note>catalytic</note>
    </ligand>
</feature>
<feature type="domain" description="Peptidase M1 membrane alanine aminopeptidase" evidence="12">
    <location>
        <begin position="277"/>
        <end position="494"/>
    </location>
</feature>
<dbReference type="FunFam" id="2.60.40.1730:FF:000002">
    <property type="entry name" value="Aminopeptidase"/>
    <property type="match status" value="1"/>
</dbReference>
<evidence type="ECO:0000256" key="3">
    <source>
        <dbReference type="ARBA" id="ARBA00022670"/>
    </source>
</evidence>
<dbReference type="PhylomeDB" id="A0A060T249"/>
<feature type="active site" description="Proton acceptor" evidence="8">
    <location>
        <position position="350"/>
    </location>
</feature>
<evidence type="ECO:0000256" key="9">
    <source>
        <dbReference type="PIRSR" id="PIRSR634016-3"/>
    </source>
</evidence>
<keyword evidence="2 11" id="KW-0031">Aminopeptidase</keyword>
<dbReference type="GO" id="GO:0016020">
    <property type="term" value="C:membrane"/>
    <property type="evidence" value="ECO:0007669"/>
    <property type="project" value="TreeGrafter"/>
</dbReference>
<dbReference type="Pfam" id="PF01433">
    <property type="entry name" value="Peptidase_M1"/>
    <property type="match status" value="1"/>
</dbReference>
<dbReference type="InterPro" id="IPR042097">
    <property type="entry name" value="Aminopeptidase_N-like_N_sf"/>
</dbReference>
<evidence type="ECO:0000256" key="4">
    <source>
        <dbReference type="ARBA" id="ARBA00022723"/>
    </source>
</evidence>
<evidence type="ECO:0000256" key="8">
    <source>
        <dbReference type="PIRSR" id="PIRSR634016-1"/>
    </source>
</evidence>
<feature type="binding site" evidence="9">
    <location>
        <position position="349"/>
    </location>
    <ligand>
        <name>Zn(2+)</name>
        <dbReference type="ChEBI" id="CHEBI:29105"/>
        <note>catalytic</note>
    </ligand>
</feature>
<dbReference type="CDD" id="cd09601">
    <property type="entry name" value="M1_APN-Q_like"/>
    <property type="match status" value="1"/>
</dbReference>
<dbReference type="InterPro" id="IPR014782">
    <property type="entry name" value="Peptidase_M1_dom"/>
</dbReference>
<dbReference type="MEROPS" id="M01.007"/>
<dbReference type="PANTHER" id="PTHR11533">
    <property type="entry name" value="PROTEASE M1 ZINC METALLOPROTEASE"/>
    <property type="match status" value="1"/>
</dbReference>
<dbReference type="GO" id="GO:0070006">
    <property type="term" value="F:metalloaminopeptidase activity"/>
    <property type="evidence" value="ECO:0007669"/>
    <property type="project" value="TreeGrafter"/>
</dbReference>
<dbReference type="FunFam" id="1.10.390.10:FF:000001">
    <property type="entry name" value="Aminopeptidase"/>
    <property type="match status" value="1"/>
</dbReference>
<dbReference type="InterPro" id="IPR050344">
    <property type="entry name" value="Peptidase_M1_aminopeptidases"/>
</dbReference>
<evidence type="ECO:0000259" key="14">
    <source>
        <dbReference type="Pfam" id="PF17900"/>
    </source>
</evidence>
<dbReference type="InterPro" id="IPR024571">
    <property type="entry name" value="ERAP1-like_C_dom"/>
</dbReference>
<keyword evidence="6 9" id="KW-0862">Zinc</keyword>
<reference evidence="15" key="2">
    <citation type="submission" date="2014-06" db="EMBL/GenBank/DDBJ databases">
        <title>The complete genome of Blastobotrys (Arxula) adeninivorans LS3 - a yeast of biotechnological interest.</title>
        <authorList>
            <person name="Kunze G."/>
            <person name="Gaillardin C."/>
            <person name="Czernicka M."/>
            <person name="Durrens P."/>
            <person name="Martin T."/>
            <person name="Boer E."/>
            <person name="Gabaldon T."/>
            <person name="Cruz J."/>
            <person name="Talla E."/>
            <person name="Marck C."/>
            <person name="Goffeau A."/>
            <person name="Barbe V."/>
            <person name="Baret P."/>
            <person name="Baronian K."/>
            <person name="Beier S."/>
            <person name="Bleykasten C."/>
            <person name="Bode R."/>
            <person name="Casaregola S."/>
            <person name="Despons L."/>
            <person name="Fairhead C."/>
            <person name="Giersberg M."/>
            <person name="Gierski P."/>
            <person name="Hahnel U."/>
            <person name="Hartmann A."/>
            <person name="Jankowska D."/>
            <person name="Jubin C."/>
            <person name="Jung P."/>
            <person name="Lafontaine I."/>
            <person name="Leh-Louis V."/>
            <person name="Lemaire M."/>
            <person name="Marcet-Houben M."/>
            <person name="Mascher M."/>
            <person name="Morel G."/>
            <person name="Richard G.-F."/>
            <person name="Riechen J."/>
            <person name="Sacerdot C."/>
            <person name="Sarkar A."/>
            <person name="Savel G."/>
            <person name="Schacherer J."/>
            <person name="Sherman D."/>
            <person name="Straub M.-L."/>
            <person name="Stein N."/>
            <person name="Thierry A."/>
            <person name="Trautwein-Schult A."/>
            <person name="Westhof E."/>
            <person name="Worch S."/>
            <person name="Dujon B."/>
            <person name="Souciet J.-L."/>
            <person name="Wincker P."/>
            <person name="Scholz U."/>
            <person name="Neuveglise N."/>
        </authorList>
    </citation>
    <scope>NUCLEOTIDE SEQUENCE</scope>
    <source>
        <strain evidence="15">LS3</strain>
    </source>
</reference>
<comment type="similarity">
    <text evidence="1 11">Belongs to the peptidase M1 family.</text>
</comment>
<proteinExistence type="inferred from homology"/>
<evidence type="ECO:0000313" key="15">
    <source>
        <dbReference type="EMBL" id="CDP33241.1"/>
    </source>
</evidence>
<keyword evidence="4 9" id="KW-0479">Metal-binding</keyword>
<sequence>MTFTWSVATRLAIPRVKQFPVRPLASYFKPIQPYRSRLYCSHAMSSHSERELLPANVKPINYAVRLEPDLEKFTYEGHVSIDLNVKDKSKSVTLNMVDIEIHNAKLSSETLTRAIAPVKTAHDEDKQTVEFIFDQELEAGSKAKLDISFSGTLNDKLCGFYRSVHTDENGKKRVVATTQMEATDCRRAFPCFDEPALKATFDITLVTDKHLTALSNMDAKKESVEGDKKVTEFNRTPVMSTYLVAFIVGELNYVECNDFRVPVRVYATPGMEQRGKFSAELGAKTLEFFEKKFDVPYPLPKMDMVAIHDFSAGAMENWGLVTYRVVDLLFDEKTGSAASRQRVAEVVQHELAHQWFGNLVTMDWWEGLWLNEGFATWMSWYSCNSFYPQWRVWETYVGDDLQSSLSLDALRSSHPVEVPVHRADQVNEIFDAISYAKGSSIVKMVAEYLGEETFIKGISLYLKRHAYSNTQTLDLWKALTEVSGKDVVSVMSTWTQKVGFPVVTVEEKKPSNDITVRQNRFLSTGDVKPEEDQTLYPLTLALRTKKGVDRSVMLTEREASLSIPEDSEDFYKLNADSSGLYRVKYPADRVAKLSQAGADGLLSVEDRVGLVADIASLSTSGYTKTSDLLTLLSLWKGEKESNVWAQIITRLKAVSWRFQEPKEVKEALQKFQRDLVVPQAKAIGWDFSESDGLLVEQLKSRLFSAAVDAEDKEFINTALDMFERRFVKGDSEAIHPNLRDAVFSAASVYGDDSVWQTLLDLYNSPESSEEGLRAVRALGKKPSAEVRKKTLDLAFGGVRSQDIFWLLNSLSYDMDGCRLLWQWLQDNWSKLVVEFPPTMGNLGHIISICSQGLGSDEELDAFNKFFADKDTKGIEMNLANTRDRIASRSAWYKRDRDDVAQWLKEHNYL</sequence>
<dbReference type="GO" id="GO:0005737">
    <property type="term" value="C:cytoplasm"/>
    <property type="evidence" value="ECO:0007669"/>
    <property type="project" value="TreeGrafter"/>
</dbReference>
<dbReference type="Pfam" id="PF11838">
    <property type="entry name" value="ERAP1_C"/>
    <property type="match status" value="1"/>
</dbReference>
<dbReference type="Gene3D" id="2.60.40.1730">
    <property type="entry name" value="tricorn interacting facor f3 domain"/>
    <property type="match status" value="1"/>
</dbReference>
<organism evidence="15">
    <name type="scientific">Blastobotrys adeninivorans</name>
    <name type="common">Yeast</name>
    <name type="synonym">Arxula adeninivorans</name>
    <dbReference type="NCBI Taxonomy" id="409370"/>
    <lineage>
        <taxon>Eukaryota</taxon>
        <taxon>Fungi</taxon>
        <taxon>Dikarya</taxon>
        <taxon>Ascomycota</taxon>
        <taxon>Saccharomycotina</taxon>
        <taxon>Dipodascomycetes</taxon>
        <taxon>Dipodascales</taxon>
        <taxon>Trichomonascaceae</taxon>
        <taxon>Blastobotrys</taxon>
    </lineage>
</organism>
<dbReference type="FunFam" id="1.25.50.20:FF:000002">
    <property type="entry name" value="Aminopeptidase"/>
    <property type="match status" value="1"/>
</dbReference>
<comment type="cofactor">
    <cofactor evidence="9 11">
        <name>Zn(2+)</name>
        <dbReference type="ChEBI" id="CHEBI:29105"/>
    </cofactor>
    <text evidence="9 11">Binds 1 zinc ion per subunit.</text>
</comment>
<dbReference type="GO" id="GO:0008270">
    <property type="term" value="F:zinc ion binding"/>
    <property type="evidence" value="ECO:0007669"/>
    <property type="project" value="UniProtKB-UniRule"/>
</dbReference>
<dbReference type="InterPro" id="IPR034016">
    <property type="entry name" value="M1_APN-typ"/>
</dbReference>
<dbReference type="SUPFAM" id="SSF55486">
    <property type="entry name" value="Metalloproteases ('zincins'), catalytic domain"/>
    <property type="match status" value="1"/>
</dbReference>
<feature type="domain" description="ERAP1-like C-terminal" evidence="13">
    <location>
        <begin position="570"/>
        <end position="886"/>
    </location>
</feature>